<dbReference type="Proteomes" id="UP000007820">
    <property type="component" value="Unassembled WGS sequence"/>
</dbReference>
<proteinExistence type="predicted"/>
<dbReference type="EMBL" id="AFPW01000023">
    <property type="protein sequence ID" value="EGQ14179.1"/>
    <property type="molecule type" value="Genomic_DNA"/>
</dbReference>
<evidence type="ECO:0000313" key="2">
    <source>
        <dbReference type="Proteomes" id="UP000007820"/>
    </source>
</evidence>
<accession>F9D4D6</accession>
<sequence length="49" mass="5783">MFPVVIVVFYIPSSSCLKTTKNNLKQRAKVVSRCYRCLLYSFQFVFKDN</sequence>
<comment type="caution">
    <text evidence="1">The sequence shown here is derived from an EMBL/GenBank/DDBJ whole genome shotgun (WGS) entry which is preliminary data.</text>
</comment>
<dbReference type="AlphaFoldDB" id="F9D4D6"/>
<protein>
    <submittedName>
        <fullName evidence="1">Uncharacterized protein</fullName>
    </submittedName>
</protein>
<gene>
    <name evidence="1" type="ORF">HMPREF9136_1714</name>
</gene>
<organism evidence="1 2">
    <name type="scientific">Prevotella dentalis (strain ATCC 49559 / DSM 3688 / JCM 13448 / NCTC 12043 / ES 2772)</name>
    <name type="common">Mitsuokella dentalis</name>
    <dbReference type="NCBI Taxonomy" id="908937"/>
    <lineage>
        <taxon>Bacteria</taxon>
        <taxon>Pseudomonadati</taxon>
        <taxon>Bacteroidota</taxon>
        <taxon>Bacteroidia</taxon>
        <taxon>Bacteroidales</taxon>
        <taxon>Prevotellaceae</taxon>
        <taxon>Prevotella</taxon>
    </lineage>
</organism>
<reference evidence="1 2" key="1">
    <citation type="submission" date="2011-04" db="EMBL/GenBank/DDBJ databases">
        <authorList>
            <person name="Muzny D."/>
            <person name="Qin X."/>
            <person name="Deng J."/>
            <person name="Jiang H."/>
            <person name="Liu Y."/>
            <person name="Qu J."/>
            <person name="Song X.-Z."/>
            <person name="Zhang L."/>
            <person name="Thornton R."/>
            <person name="Coyle M."/>
            <person name="Francisco L."/>
            <person name="Jackson L."/>
            <person name="Javaid M."/>
            <person name="Korchina V."/>
            <person name="Kovar C."/>
            <person name="Mata R."/>
            <person name="Mathew T."/>
            <person name="Ngo R."/>
            <person name="Nguyen L."/>
            <person name="Nguyen N."/>
            <person name="Okwuonu G."/>
            <person name="Ongeri F."/>
            <person name="Pham C."/>
            <person name="Simmons D."/>
            <person name="Wilczek-Boney K."/>
            <person name="Hale W."/>
            <person name="Jakkamsetti A."/>
            <person name="Pham P."/>
            <person name="Ruth R."/>
            <person name="San Lucas F."/>
            <person name="Warren J."/>
            <person name="Zhang J."/>
            <person name="Zhao Z."/>
            <person name="Zhou C."/>
            <person name="Zhu D."/>
            <person name="Lee S."/>
            <person name="Bess C."/>
            <person name="Blankenburg K."/>
            <person name="Forbes L."/>
            <person name="Fu Q."/>
            <person name="Gubbala S."/>
            <person name="Hirani K."/>
            <person name="Jayaseelan J.C."/>
            <person name="Lara F."/>
            <person name="Munidasa M."/>
            <person name="Palculict T."/>
            <person name="Patil S."/>
            <person name="Pu L.-L."/>
            <person name="Saada N."/>
            <person name="Tang L."/>
            <person name="Weissenberger G."/>
            <person name="Zhu Y."/>
            <person name="Hemphill L."/>
            <person name="Shang Y."/>
            <person name="Youmans B."/>
            <person name="Ayvaz T."/>
            <person name="Ross M."/>
            <person name="Santibanez J."/>
            <person name="Aqrawi P."/>
            <person name="Gross S."/>
            <person name="Joshi V."/>
            <person name="Fowler G."/>
            <person name="Nazareth L."/>
            <person name="Reid J."/>
            <person name="Worley K."/>
            <person name="Petrosino J."/>
            <person name="Highlander S."/>
            <person name="Gibbs R."/>
        </authorList>
    </citation>
    <scope>NUCLEOTIDE SEQUENCE [LARGE SCALE GENOMIC DNA]</scope>
    <source>
        <strain evidence="1 2">DSM 3688</strain>
    </source>
</reference>
<name>F9D4D6_PREDD</name>
<evidence type="ECO:0000313" key="1">
    <source>
        <dbReference type="EMBL" id="EGQ14179.1"/>
    </source>
</evidence>